<accession>A0AA87XZC0</accession>
<evidence type="ECO:0008006" key="4">
    <source>
        <dbReference type="Google" id="ProtNLM"/>
    </source>
</evidence>
<name>A0AA87XZC0_9BURK</name>
<feature type="transmembrane region" description="Helical" evidence="1">
    <location>
        <begin position="381"/>
        <end position="399"/>
    </location>
</feature>
<evidence type="ECO:0000313" key="3">
    <source>
        <dbReference type="Proteomes" id="UP000628442"/>
    </source>
</evidence>
<evidence type="ECO:0000256" key="1">
    <source>
        <dbReference type="SAM" id="Phobius"/>
    </source>
</evidence>
<sequence>MNAGPWELLGLRPGADERSVKRAYAALLKKTRPEDDPEAYQRLRETYEHALALARRHAAQAEPVAEAAGAVMVEAAVVETAVVEAAVVEAAVVETAVVETVMVEAAGAAASDVQAAEVPVPPAMPDEMALRRQAWSDAAPLWQDFLEHWDADRRLSLDTIAGGGSPLSLLGHEALEVMAARSCASDDCDPALREAVVEYFRWHEDHRHMERIDGDTVHHVLDRYRADLAFLDLYARYDANVLSALVANEPPRFALRLADSSFVGGMRQAVRQVRWQAPELLGFRLDRTVFEWWEQRVLAPRITLQLIVLCVVAGLVLFGISAGVTGGSLDGWGWWRFLVCEAAALAAGAWVTFKAPPMAGALLRCKVEHVDPLLFGDRYLLGRYGWLAPFTVVTLAMFVPEPGAVLYAATAVGMAACAAAALFGASPALTMQGYALVAVSGLMLSGFMHEVFPGYHVVAFVGVVVCLQTLLLSHGMRQHDLGMAGPRLLAVRIGWLLGSVALFLAPYYMALPAGAALLLWLWVLGGVIIGSFSARLLIVLPAWFVLWLLAAAKRDLLAVQPETRVVALESLLLALAICMAQSLWRNRRAH</sequence>
<reference evidence="2" key="2">
    <citation type="submission" date="2022-12" db="EMBL/GenBank/DDBJ databases">
        <authorList>
            <person name="Sun Q."/>
            <person name="Kim S."/>
        </authorList>
    </citation>
    <scope>NUCLEOTIDE SEQUENCE</scope>
    <source>
        <strain evidence="2">KCTC 12343</strain>
    </source>
</reference>
<feature type="transmembrane region" description="Helical" evidence="1">
    <location>
        <begin position="484"/>
        <end position="504"/>
    </location>
</feature>
<feature type="transmembrane region" description="Helical" evidence="1">
    <location>
        <begin position="536"/>
        <end position="553"/>
    </location>
</feature>
<protein>
    <recommendedName>
        <fullName evidence="4">J domain-containing protein</fullName>
    </recommendedName>
</protein>
<keyword evidence="1" id="KW-0472">Membrane</keyword>
<feature type="transmembrane region" description="Helical" evidence="1">
    <location>
        <begin position="454"/>
        <end position="472"/>
    </location>
</feature>
<comment type="caution">
    <text evidence="2">The sequence shown here is derived from an EMBL/GenBank/DDBJ whole genome shotgun (WGS) entry which is preliminary data.</text>
</comment>
<evidence type="ECO:0000313" key="2">
    <source>
        <dbReference type="EMBL" id="GGY62733.1"/>
    </source>
</evidence>
<dbReference type="RefSeq" id="WP_165497555.1">
    <property type="nucleotide sequence ID" value="NZ_BMWV01000016.1"/>
</dbReference>
<keyword evidence="1" id="KW-1133">Transmembrane helix</keyword>
<reference evidence="2" key="1">
    <citation type="journal article" date="2014" name="Int. J. Syst. Evol. Microbiol.">
        <title>Complete genome sequence of Corynebacterium casei LMG S-19264T (=DSM 44701T), isolated from a smear-ripened cheese.</title>
        <authorList>
            <consortium name="US DOE Joint Genome Institute (JGI-PGF)"/>
            <person name="Walter F."/>
            <person name="Albersmeier A."/>
            <person name="Kalinowski J."/>
            <person name="Ruckert C."/>
        </authorList>
    </citation>
    <scope>NUCLEOTIDE SEQUENCE</scope>
    <source>
        <strain evidence="2">KCTC 12343</strain>
    </source>
</reference>
<proteinExistence type="predicted"/>
<dbReference type="EMBL" id="BMWV01000016">
    <property type="protein sequence ID" value="GGY62733.1"/>
    <property type="molecule type" value="Genomic_DNA"/>
</dbReference>
<gene>
    <name evidence="2" type="ORF">GCM10007387_51450</name>
</gene>
<feature type="transmembrane region" description="Helical" evidence="1">
    <location>
        <begin position="302"/>
        <end position="322"/>
    </location>
</feature>
<keyword evidence="1" id="KW-0812">Transmembrane</keyword>
<organism evidence="2 3">
    <name type="scientific">Pseudoduganella albidiflava</name>
    <dbReference type="NCBI Taxonomy" id="321983"/>
    <lineage>
        <taxon>Bacteria</taxon>
        <taxon>Pseudomonadati</taxon>
        <taxon>Pseudomonadota</taxon>
        <taxon>Betaproteobacteria</taxon>
        <taxon>Burkholderiales</taxon>
        <taxon>Oxalobacteraceae</taxon>
        <taxon>Telluria group</taxon>
        <taxon>Pseudoduganella</taxon>
    </lineage>
</organism>
<feature type="transmembrane region" description="Helical" evidence="1">
    <location>
        <begin position="334"/>
        <end position="353"/>
    </location>
</feature>
<feature type="transmembrane region" description="Helical" evidence="1">
    <location>
        <begin position="565"/>
        <end position="584"/>
    </location>
</feature>
<dbReference type="Proteomes" id="UP000628442">
    <property type="component" value="Unassembled WGS sequence"/>
</dbReference>
<dbReference type="AlphaFoldDB" id="A0AA87XZC0"/>